<proteinExistence type="predicted"/>
<organism evidence="1">
    <name type="scientific">Timema cristinae</name>
    <name type="common">Walking stick</name>
    <dbReference type="NCBI Taxonomy" id="61476"/>
    <lineage>
        <taxon>Eukaryota</taxon>
        <taxon>Metazoa</taxon>
        <taxon>Ecdysozoa</taxon>
        <taxon>Arthropoda</taxon>
        <taxon>Hexapoda</taxon>
        <taxon>Insecta</taxon>
        <taxon>Pterygota</taxon>
        <taxon>Neoptera</taxon>
        <taxon>Polyneoptera</taxon>
        <taxon>Phasmatodea</taxon>
        <taxon>Timematodea</taxon>
        <taxon>Timematoidea</taxon>
        <taxon>Timematidae</taxon>
        <taxon>Timema</taxon>
    </lineage>
</organism>
<dbReference type="EMBL" id="OC320430">
    <property type="protein sequence ID" value="CAD7408063.1"/>
    <property type="molecule type" value="Genomic_DNA"/>
</dbReference>
<evidence type="ECO:0000313" key="1">
    <source>
        <dbReference type="EMBL" id="CAD7408063.1"/>
    </source>
</evidence>
<protein>
    <submittedName>
        <fullName evidence="1">Uncharacterized protein</fullName>
    </submittedName>
</protein>
<reference evidence="1" key="1">
    <citation type="submission" date="2020-11" db="EMBL/GenBank/DDBJ databases">
        <authorList>
            <person name="Tran Van P."/>
        </authorList>
    </citation>
    <scope>NUCLEOTIDE SEQUENCE</scope>
</reference>
<accession>A0A7R9D528</accession>
<name>A0A7R9D528_TIMCR</name>
<dbReference type="AlphaFoldDB" id="A0A7R9D528"/>
<sequence>METCDISIVKEETFELIKTEPQNEDEFDMCGSSIKTEFLYKQKNFMTWAHTQVSYTARVVTAINDDSAYLCG</sequence>
<gene>
    <name evidence="1" type="ORF">TCEB3V08_LOCUS9340</name>
</gene>